<reference evidence="15 16" key="1">
    <citation type="journal article" date="2011" name="Stand. Genomic Sci.">
        <title>Complete genome sequence of Parvibaculum lavamentivorans type strain (DS-1(T)).</title>
        <authorList>
            <person name="Schleheck D."/>
            <person name="Weiss M."/>
            <person name="Pitluck S."/>
            <person name="Bruce D."/>
            <person name="Land M.L."/>
            <person name="Han S."/>
            <person name="Saunders E."/>
            <person name="Tapia R."/>
            <person name="Detter C."/>
            <person name="Brettin T."/>
            <person name="Han J."/>
            <person name="Woyke T."/>
            <person name="Goodwin L."/>
            <person name="Pennacchio L."/>
            <person name="Nolan M."/>
            <person name="Cook A.M."/>
            <person name="Kjelleberg S."/>
            <person name="Thomas T."/>
        </authorList>
    </citation>
    <scope>NUCLEOTIDE SEQUENCE [LARGE SCALE GENOMIC DNA]</scope>
    <source>
        <strain evidence="16">DS-1 / DSM 13023 / NCIMB 13966</strain>
    </source>
</reference>
<evidence type="ECO:0000256" key="8">
    <source>
        <dbReference type="ARBA" id="ARBA00023136"/>
    </source>
</evidence>
<evidence type="ECO:0000256" key="9">
    <source>
        <dbReference type="ARBA" id="ARBA00023209"/>
    </source>
</evidence>
<dbReference type="KEGG" id="pla:Plav_1115"/>
<evidence type="ECO:0000256" key="5">
    <source>
        <dbReference type="ARBA" id="ARBA00022692"/>
    </source>
</evidence>
<dbReference type="PANTHER" id="PTHR14269:SF61">
    <property type="entry name" value="CDP-DIACYLGLYCEROL--SERINE O-PHOSPHATIDYLTRANSFERASE"/>
    <property type="match status" value="1"/>
</dbReference>
<keyword evidence="4 11" id="KW-0808">Transferase</keyword>
<dbReference type="PANTHER" id="PTHR14269">
    <property type="entry name" value="CDP-DIACYLGLYCEROL--GLYCEROL-3-PHOSPHATE 3-PHOSPHATIDYLTRANSFERASE-RELATED"/>
    <property type="match status" value="1"/>
</dbReference>
<evidence type="ECO:0000256" key="4">
    <source>
        <dbReference type="ARBA" id="ARBA00022679"/>
    </source>
</evidence>
<sequence length="304" mass="33130">MASQALACELHERLRKMAGPIPPFEPRPGPGYRPRDNAKSRRARHFSKLPVRTIIPNALTILALCAGLTAIRFAIEGRFEAAVVAIIIASVFDALDGRIARMLQGSTRFGAELDSLTDFVNFGVAPVVVLYLWSLGEIGGIGWIAVLGFAVCCALRLARFNVALEDPDKPVWAGNFFVGVPAPAAAGLVMLPLYLSFIGVTWLKEVPLLIAIHVFAIAFLMVSQLPTFSGKRMGLRIRRDMVLPILLLVGLSAAVILSYPWIAFTALCALYLVSIPVAIARYRHHAQRTAGENRSEQENSSEVE</sequence>
<keyword evidence="16" id="KW-1185">Reference proteome</keyword>
<accession>A7HS53</accession>
<dbReference type="Pfam" id="PF01066">
    <property type="entry name" value="CDP-OH_P_transf"/>
    <property type="match status" value="1"/>
</dbReference>
<evidence type="ECO:0000256" key="10">
    <source>
        <dbReference type="ARBA" id="ARBA00023264"/>
    </source>
</evidence>
<feature type="transmembrane region" description="Helical" evidence="13">
    <location>
        <begin position="49"/>
        <end position="71"/>
    </location>
</feature>
<comment type="subcellular location">
    <subcellularLocation>
        <location evidence="1">Membrane</location>
        <topology evidence="1">Multi-pass membrane protein</topology>
    </subcellularLocation>
</comment>
<evidence type="ECO:0000256" key="3">
    <source>
        <dbReference type="ARBA" id="ARBA00022516"/>
    </source>
</evidence>
<evidence type="ECO:0000256" key="7">
    <source>
        <dbReference type="ARBA" id="ARBA00023098"/>
    </source>
</evidence>
<feature type="transmembrane region" description="Helical" evidence="13">
    <location>
        <begin position="206"/>
        <end position="228"/>
    </location>
</feature>
<keyword evidence="5 13" id="KW-0812">Transmembrane</keyword>
<dbReference type="EMBL" id="CP000774">
    <property type="protein sequence ID" value="ABS62736.1"/>
    <property type="molecule type" value="Genomic_DNA"/>
</dbReference>
<dbReference type="InterPro" id="IPR000462">
    <property type="entry name" value="CDP-OH_P_trans"/>
</dbReference>
<protein>
    <submittedName>
        <fullName evidence="15">CDP-diacylglycerol--serine O-phosphatidyltransferase</fullName>
        <ecNumber evidence="15">2.7.8.8</ecNumber>
    </submittedName>
</protein>
<dbReference type="InterPro" id="IPR048254">
    <property type="entry name" value="CDP_ALCOHOL_P_TRANSF_CS"/>
</dbReference>
<dbReference type="AlphaFoldDB" id="A7HS53"/>
<dbReference type="HOGENOM" id="CLU_049944_1_0_5"/>
<dbReference type="EC" id="2.7.8.8" evidence="15"/>
<dbReference type="InterPro" id="IPR043130">
    <property type="entry name" value="CDP-OH_PTrfase_TM_dom"/>
</dbReference>
<feature type="transmembrane region" description="Helical" evidence="13">
    <location>
        <begin position="170"/>
        <end position="194"/>
    </location>
</feature>
<name>A7HS53_PARL1</name>
<keyword evidence="7" id="KW-0443">Lipid metabolism</keyword>
<dbReference type="OrthoDB" id="9777147at2"/>
<evidence type="ECO:0000256" key="6">
    <source>
        <dbReference type="ARBA" id="ARBA00022989"/>
    </source>
</evidence>
<organism evidence="15 16">
    <name type="scientific">Parvibaculum lavamentivorans (strain DS-1 / DSM 13023 / NCIMB 13966)</name>
    <dbReference type="NCBI Taxonomy" id="402881"/>
    <lineage>
        <taxon>Bacteria</taxon>
        <taxon>Pseudomonadati</taxon>
        <taxon>Pseudomonadota</taxon>
        <taxon>Alphaproteobacteria</taxon>
        <taxon>Hyphomicrobiales</taxon>
        <taxon>Parvibaculaceae</taxon>
        <taxon>Parvibaculum</taxon>
    </lineage>
</organism>
<dbReference type="Gene3D" id="1.20.120.1760">
    <property type="match status" value="1"/>
</dbReference>
<keyword evidence="3" id="KW-0444">Lipid biosynthesis</keyword>
<evidence type="ECO:0000256" key="11">
    <source>
        <dbReference type="RuleBase" id="RU003750"/>
    </source>
</evidence>
<feature type="region of interest" description="Disordered" evidence="12">
    <location>
        <begin position="18"/>
        <end position="41"/>
    </location>
</feature>
<dbReference type="Proteomes" id="UP000006377">
    <property type="component" value="Chromosome"/>
</dbReference>
<dbReference type="STRING" id="402881.Plav_1115"/>
<keyword evidence="9" id="KW-0594">Phospholipid biosynthesis</keyword>
<evidence type="ECO:0000313" key="16">
    <source>
        <dbReference type="Proteomes" id="UP000006377"/>
    </source>
</evidence>
<comment type="similarity">
    <text evidence="2 11">Belongs to the CDP-alcohol phosphatidyltransferase class-I family.</text>
</comment>
<feature type="compositionally biased region" description="Pro residues" evidence="12">
    <location>
        <begin position="20"/>
        <end position="31"/>
    </location>
</feature>
<dbReference type="GO" id="GO:0016020">
    <property type="term" value="C:membrane"/>
    <property type="evidence" value="ECO:0007669"/>
    <property type="project" value="UniProtKB-SubCell"/>
</dbReference>
<evidence type="ECO:0000256" key="1">
    <source>
        <dbReference type="ARBA" id="ARBA00004141"/>
    </source>
</evidence>
<dbReference type="PROSITE" id="PS00379">
    <property type="entry name" value="CDP_ALCOHOL_P_TRANSF"/>
    <property type="match status" value="1"/>
</dbReference>
<feature type="transmembrane region" description="Helical" evidence="13">
    <location>
        <begin position="140"/>
        <end position="158"/>
    </location>
</feature>
<dbReference type="GO" id="GO:0003882">
    <property type="term" value="F:CDP-diacylglycerol-serine O-phosphatidyltransferase activity"/>
    <property type="evidence" value="ECO:0007669"/>
    <property type="project" value="UniProtKB-EC"/>
</dbReference>
<evidence type="ECO:0000256" key="12">
    <source>
        <dbReference type="SAM" id="MobiDB-lite"/>
    </source>
</evidence>
<dbReference type="GO" id="GO:0008654">
    <property type="term" value="P:phospholipid biosynthetic process"/>
    <property type="evidence" value="ECO:0007669"/>
    <property type="project" value="UniProtKB-KW"/>
</dbReference>
<keyword evidence="8 13" id="KW-0472">Membrane</keyword>
<feature type="transmembrane region" description="Helical" evidence="13">
    <location>
        <begin position="240"/>
        <end position="256"/>
    </location>
</feature>
<proteinExistence type="inferred from homology"/>
<dbReference type="InterPro" id="IPR050324">
    <property type="entry name" value="CDP-alcohol_PTase-I"/>
</dbReference>
<keyword evidence="10" id="KW-1208">Phospholipid metabolism</keyword>
<evidence type="ECO:0000256" key="2">
    <source>
        <dbReference type="ARBA" id="ARBA00010441"/>
    </source>
</evidence>
<dbReference type="Pfam" id="PF08009">
    <property type="entry name" value="CDP-OH_P_tran_2"/>
    <property type="match status" value="1"/>
</dbReference>
<keyword evidence="6 13" id="KW-1133">Transmembrane helix</keyword>
<evidence type="ECO:0000259" key="14">
    <source>
        <dbReference type="Pfam" id="PF08009"/>
    </source>
</evidence>
<feature type="domain" description="CDP-alcohol phosphatidyltransferase C-terminal" evidence="14">
    <location>
        <begin position="241"/>
        <end position="276"/>
    </location>
</feature>
<dbReference type="eggNOG" id="COG1183">
    <property type="taxonomic scope" value="Bacteria"/>
</dbReference>
<evidence type="ECO:0000256" key="13">
    <source>
        <dbReference type="SAM" id="Phobius"/>
    </source>
</evidence>
<gene>
    <name evidence="15" type="ordered locus">Plav_1115</name>
</gene>
<evidence type="ECO:0000313" key="15">
    <source>
        <dbReference type="EMBL" id="ABS62736.1"/>
    </source>
</evidence>
<dbReference type="InterPro" id="IPR012616">
    <property type="entry name" value="CDP-OH_P_trans_C"/>
</dbReference>